<feature type="region of interest" description="Disordered" evidence="15">
    <location>
        <begin position="470"/>
        <end position="500"/>
    </location>
</feature>
<dbReference type="GO" id="GO:0051536">
    <property type="term" value="F:iron-sulfur cluster binding"/>
    <property type="evidence" value="ECO:0007669"/>
    <property type="project" value="UniProtKB-KW"/>
</dbReference>
<dbReference type="PATRIC" id="fig|1204725.3.peg.485"/>
<accession>K2R7A2</accession>
<dbReference type="Pfam" id="PF00148">
    <property type="entry name" value="Oxidored_nitro"/>
    <property type="match status" value="1"/>
</dbReference>
<comment type="function">
    <text evidence="3">This molybdenum-iron protein is part of the nitrogenase complex that catalyzes the key enzymatic reactions in nitrogen fixation.</text>
</comment>
<dbReference type="GO" id="GO:0016163">
    <property type="term" value="F:nitrogenase activity"/>
    <property type="evidence" value="ECO:0007669"/>
    <property type="project" value="UniProtKB-EC"/>
</dbReference>
<evidence type="ECO:0000256" key="13">
    <source>
        <dbReference type="ARBA" id="ARBA00047967"/>
    </source>
</evidence>
<evidence type="ECO:0000256" key="11">
    <source>
        <dbReference type="ARBA" id="ARBA00023014"/>
    </source>
</evidence>
<keyword evidence="8" id="KW-0067">ATP-binding</keyword>
<sequence>MPYELFEVDKEIPERKNHTYVKDLADPTGEIPKCNTKTVPGCMTERGCAFAGVKGVITGAVKDVVHVVHSPVGCTTYGCGSKRYPTSPDLPNGDKIPVDQFNLKYIMGTDLKESDVVFGGMKKLRQSILEAAKEFPFVTAIYTYATCTTGLIGDDMDAVAKELSEEIGKDVIAFNAPGFSGPTQSKGHHVGNFTLFNKLVGTKEPPETTPYDINLIGEYNIDGDLWVLQKYFEEIGINILSTFTGDCSHDEICWMHRAKLSLVRCQRSATYIADLIEEKYNIPYIKVDFFGPKYCAENLMAVAKHFGLEENAQKLIDREMAKIQPKLDFYREKLEGKTLWVFSGGPKNWHLPEPLKEHLGMETVAVSTMFEHEDGYEKIKERVGEGTVIVDDPNSLELEEIIDVYKPDIILSGIKEKYIAHKLGVPCVLIHSYENGPYMGFEGFLNLAQDIYASIYNPVWNMLEFEETIEDEEETSKEEVKGKISETGTNVPKAKEEEVL</sequence>
<evidence type="ECO:0000256" key="8">
    <source>
        <dbReference type="ARBA" id="ARBA00022840"/>
    </source>
</evidence>
<proteinExistence type="predicted"/>
<evidence type="ECO:0000256" key="7">
    <source>
        <dbReference type="ARBA" id="ARBA00022741"/>
    </source>
</evidence>
<dbReference type="EMBL" id="AMPO01000001">
    <property type="protein sequence ID" value="EKF87097.1"/>
    <property type="molecule type" value="Genomic_DNA"/>
</dbReference>
<comment type="cofactor">
    <cofactor evidence="2">
        <name>[7Fe-Mo-9S-C-homocitryl] cluster</name>
        <dbReference type="ChEBI" id="CHEBI:30409"/>
    </cofactor>
</comment>
<dbReference type="InterPro" id="IPR000510">
    <property type="entry name" value="Nase/OxRdtase_comp1"/>
</dbReference>
<dbReference type="EC" id="1.18.6.1" evidence="14"/>
<dbReference type="GO" id="GO:0046872">
    <property type="term" value="F:metal ion binding"/>
    <property type="evidence" value="ECO:0007669"/>
    <property type="project" value="UniProtKB-KW"/>
</dbReference>
<evidence type="ECO:0000256" key="15">
    <source>
        <dbReference type="SAM" id="MobiDB-lite"/>
    </source>
</evidence>
<keyword evidence="18" id="KW-1185">Reference proteome</keyword>
<evidence type="ECO:0000313" key="18">
    <source>
        <dbReference type="Proteomes" id="UP000007360"/>
    </source>
</evidence>
<evidence type="ECO:0000256" key="1">
    <source>
        <dbReference type="ARBA" id="ARBA00001919"/>
    </source>
</evidence>
<evidence type="ECO:0000256" key="9">
    <source>
        <dbReference type="ARBA" id="ARBA00023002"/>
    </source>
</evidence>
<comment type="catalytic activity">
    <reaction evidence="13 14">
        <text>N2 + 8 reduced [2Fe-2S]-[ferredoxin] + 16 ATP + 16 H2O = H2 + 8 oxidized [2Fe-2S]-[ferredoxin] + 2 NH4(+) + 16 ADP + 16 phosphate + 6 H(+)</text>
        <dbReference type="Rhea" id="RHEA:21448"/>
        <dbReference type="Rhea" id="RHEA-COMP:10000"/>
        <dbReference type="Rhea" id="RHEA-COMP:10001"/>
        <dbReference type="ChEBI" id="CHEBI:15377"/>
        <dbReference type="ChEBI" id="CHEBI:15378"/>
        <dbReference type="ChEBI" id="CHEBI:17997"/>
        <dbReference type="ChEBI" id="CHEBI:18276"/>
        <dbReference type="ChEBI" id="CHEBI:28938"/>
        <dbReference type="ChEBI" id="CHEBI:30616"/>
        <dbReference type="ChEBI" id="CHEBI:33737"/>
        <dbReference type="ChEBI" id="CHEBI:33738"/>
        <dbReference type="ChEBI" id="CHEBI:43474"/>
        <dbReference type="ChEBI" id="CHEBI:456216"/>
        <dbReference type="EC" id="1.18.6.1"/>
    </reaction>
</comment>
<organism evidence="17 18">
    <name type="scientific">Methanobacterium formicicum (strain DSM 3637 / PP1)</name>
    <dbReference type="NCBI Taxonomy" id="1204725"/>
    <lineage>
        <taxon>Archaea</taxon>
        <taxon>Methanobacteriati</taxon>
        <taxon>Methanobacteriota</taxon>
        <taxon>Methanomada group</taxon>
        <taxon>Methanobacteria</taxon>
        <taxon>Methanobacteriales</taxon>
        <taxon>Methanobacteriaceae</taxon>
        <taxon>Methanobacterium</taxon>
    </lineage>
</organism>
<evidence type="ECO:0000256" key="2">
    <source>
        <dbReference type="ARBA" id="ARBA00001969"/>
    </source>
</evidence>
<dbReference type="InterPro" id="IPR005974">
    <property type="entry name" value="Nase_asu"/>
</dbReference>
<gene>
    <name evidence="17" type="ORF">A994_02395</name>
</gene>
<keyword evidence="10 14" id="KW-0408">Iron</keyword>
<keyword evidence="6 14" id="KW-0479">Metal-binding</keyword>
<dbReference type="SUPFAM" id="SSF53807">
    <property type="entry name" value="Helical backbone' metal receptor"/>
    <property type="match status" value="1"/>
</dbReference>
<reference evidence="17 18" key="1">
    <citation type="journal article" date="2012" name="J. Bacteriol.">
        <title>Draft genome sequence of Methanobacterium formicicum DSM 3637, an archaebacterium isolated from the methane producer amoeba Pelomyxa palustris.</title>
        <authorList>
            <person name="Gutierrez G."/>
        </authorList>
    </citation>
    <scope>NUCLEOTIDE SEQUENCE [LARGE SCALE GENOMIC DNA]</scope>
    <source>
        <strain evidence="18">DSM 3637 / PP1</strain>
    </source>
</reference>
<dbReference type="AlphaFoldDB" id="K2R7A2"/>
<dbReference type="RefSeq" id="WP_004029677.1">
    <property type="nucleotide sequence ID" value="NZ_AMPO01000001.1"/>
</dbReference>
<keyword evidence="7" id="KW-0547">Nucleotide-binding</keyword>
<evidence type="ECO:0000313" key="17">
    <source>
        <dbReference type="EMBL" id="EKF87097.1"/>
    </source>
</evidence>
<evidence type="ECO:0000259" key="16">
    <source>
        <dbReference type="Pfam" id="PF00148"/>
    </source>
</evidence>
<dbReference type="Gene3D" id="3.40.50.12380">
    <property type="entry name" value="Nitrogenase MoFe cofactor biosynthesis protein NifE, C-terminal"/>
    <property type="match status" value="1"/>
</dbReference>
<evidence type="ECO:0000256" key="4">
    <source>
        <dbReference type="ARBA" id="ARBA00011462"/>
    </source>
</evidence>
<evidence type="ECO:0000256" key="14">
    <source>
        <dbReference type="RuleBase" id="RU004022"/>
    </source>
</evidence>
<dbReference type="Gene3D" id="3.40.50.1980">
    <property type="entry name" value="Nitrogenase molybdenum iron protein domain"/>
    <property type="match status" value="1"/>
</dbReference>
<dbReference type="PANTHER" id="PTHR43457:SF1">
    <property type="entry name" value="NITROGENASE MOLYBDENUM-IRON PROTEIN ALPHA CHAIN"/>
    <property type="match status" value="1"/>
</dbReference>
<evidence type="ECO:0000256" key="3">
    <source>
        <dbReference type="ARBA" id="ARBA00002621"/>
    </source>
</evidence>
<evidence type="ECO:0000256" key="10">
    <source>
        <dbReference type="ARBA" id="ARBA00023004"/>
    </source>
</evidence>
<keyword evidence="12" id="KW-0535">Nitrogen fixation</keyword>
<evidence type="ECO:0000256" key="5">
    <source>
        <dbReference type="ARBA" id="ARBA00022505"/>
    </source>
</evidence>
<dbReference type="OrthoDB" id="72973at2157"/>
<dbReference type="Proteomes" id="UP000007360">
    <property type="component" value="Unassembled WGS sequence"/>
</dbReference>
<comment type="subunit">
    <text evidence="4">Tetramer of two alpha and two beta chains. Forms complex with the iron protein (nitrogenase component 2).</text>
</comment>
<dbReference type="NCBIfam" id="TIGR01862">
    <property type="entry name" value="N2-ase-Ialpha"/>
    <property type="match status" value="1"/>
</dbReference>
<dbReference type="PROSITE" id="PS00090">
    <property type="entry name" value="NITROGENASE_1_2"/>
    <property type="match status" value="1"/>
</dbReference>
<dbReference type="NCBIfam" id="TIGR01284">
    <property type="entry name" value="alt_nitrog_alph"/>
    <property type="match status" value="1"/>
</dbReference>
<evidence type="ECO:0000256" key="6">
    <source>
        <dbReference type="ARBA" id="ARBA00022723"/>
    </source>
</evidence>
<comment type="cofactor">
    <cofactor evidence="1">
        <name>[8Fe-7S] cluster</name>
        <dbReference type="ChEBI" id="CHEBI:21143"/>
    </cofactor>
</comment>
<comment type="caution">
    <text evidence="17">The sequence shown here is derived from an EMBL/GenBank/DDBJ whole genome shotgun (WGS) entry which is preliminary data.</text>
</comment>
<feature type="domain" description="Nitrogenase/oxidoreductase component 1" evidence="16">
    <location>
        <begin position="48"/>
        <end position="455"/>
    </location>
</feature>
<protein>
    <recommendedName>
        <fullName evidence="14">Nitrogenase protein alpha chain</fullName>
        <ecNumber evidence="14">1.18.6.1</ecNumber>
    </recommendedName>
</protein>
<keyword evidence="9 14" id="KW-0560">Oxidoreductase</keyword>
<evidence type="ECO:0000256" key="12">
    <source>
        <dbReference type="ARBA" id="ARBA00023231"/>
    </source>
</evidence>
<dbReference type="InterPro" id="IPR000318">
    <property type="entry name" value="Nase_comp1_CS"/>
</dbReference>
<dbReference type="GO" id="GO:0005524">
    <property type="term" value="F:ATP binding"/>
    <property type="evidence" value="ECO:0007669"/>
    <property type="project" value="UniProtKB-KW"/>
</dbReference>
<keyword evidence="11" id="KW-0411">Iron-sulfur</keyword>
<name>K2R7A2_METFP</name>
<dbReference type="PANTHER" id="PTHR43457">
    <property type="entry name" value="NITROGENASE MOLYBDENUM-IRON PROTEIN ALPHA CHAIN"/>
    <property type="match status" value="1"/>
</dbReference>
<keyword evidence="5" id="KW-0500">Molybdenum</keyword>
<dbReference type="InterPro" id="IPR010143">
    <property type="entry name" value="Nase_comp1_asu"/>
</dbReference>